<evidence type="ECO:0000313" key="4">
    <source>
        <dbReference type="EMBL" id="KAF3320252.1"/>
    </source>
</evidence>
<evidence type="ECO:0000313" key="5">
    <source>
        <dbReference type="Proteomes" id="UP000623129"/>
    </source>
</evidence>
<keyword evidence="1" id="KW-0378">Hydrolase</keyword>
<reference evidence="4" key="1">
    <citation type="submission" date="2020-01" db="EMBL/GenBank/DDBJ databases">
        <title>Genome sequence of Kobresia littledalei, the first chromosome-level genome in the family Cyperaceae.</title>
        <authorList>
            <person name="Qu G."/>
        </authorList>
    </citation>
    <scope>NUCLEOTIDE SEQUENCE</scope>
    <source>
        <strain evidence="4">C.B.Clarke</strain>
        <tissue evidence="4">Leaf</tissue>
    </source>
</reference>
<dbReference type="InterPro" id="IPR017441">
    <property type="entry name" value="Protein_kinase_ATP_BS"/>
</dbReference>
<dbReference type="Proteomes" id="UP000623129">
    <property type="component" value="Unassembled WGS sequence"/>
</dbReference>
<dbReference type="EMBL" id="SWLB01000089">
    <property type="protein sequence ID" value="KAF3320252.1"/>
    <property type="molecule type" value="Genomic_DNA"/>
</dbReference>
<dbReference type="GO" id="GO:0016787">
    <property type="term" value="F:hydrolase activity"/>
    <property type="evidence" value="ECO:0007669"/>
    <property type="project" value="UniProtKB-KW"/>
</dbReference>
<keyword evidence="2" id="KW-0547">Nucleotide-binding</keyword>
<dbReference type="GO" id="GO:0005524">
    <property type="term" value="F:ATP binding"/>
    <property type="evidence" value="ECO:0007669"/>
    <property type="project" value="UniProtKB-UniRule"/>
</dbReference>
<dbReference type="OrthoDB" id="42638at2759"/>
<dbReference type="InterPro" id="IPR005181">
    <property type="entry name" value="SASA"/>
</dbReference>
<name>A0A833QKV9_9POAL</name>
<dbReference type="PROSITE" id="PS00107">
    <property type="entry name" value="PROTEIN_KINASE_ATP"/>
    <property type="match status" value="1"/>
</dbReference>
<dbReference type="SUPFAM" id="SSF52266">
    <property type="entry name" value="SGNH hydrolase"/>
    <property type="match status" value="1"/>
</dbReference>
<feature type="domain" description="Sialate O-acetylesterase" evidence="3">
    <location>
        <begin position="2"/>
        <end position="193"/>
    </location>
</feature>
<feature type="binding site" evidence="2">
    <location>
        <position position="217"/>
    </location>
    <ligand>
        <name>ATP</name>
        <dbReference type="ChEBI" id="CHEBI:30616"/>
    </ligand>
</feature>
<dbReference type="Pfam" id="PF03629">
    <property type="entry name" value="SASA"/>
    <property type="match status" value="1"/>
</dbReference>
<comment type="caution">
    <text evidence="4">The sequence shown here is derived from an EMBL/GenBank/DDBJ whole genome shotgun (WGS) entry which is preliminary data.</text>
</comment>
<keyword evidence="2" id="KW-0067">ATP-binding</keyword>
<gene>
    <name evidence="4" type="ORF">FCM35_KLT22148</name>
</gene>
<evidence type="ECO:0000256" key="2">
    <source>
        <dbReference type="PROSITE-ProRule" id="PRU10141"/>
    </source>
</evidence>
<keyword evidence="5" id="KW-1185">Reference proteome</keyword>
<dbReference type="Gene3D" id="3.40.50.1110">
    <property type="entry name" value="SGNH hydrolase"/>
    <property type="match status" value="1"/>
</dbReference>
<organism evidence="4 5">
    <name type="scientific">Carex littledalei</name>
    <dbReference type="NCBI Taxonomy" id="544730"/>
    <lineage>
        <taxon>Eukaryota</taxon>
        <taxon>Viridiplantae</taxon>
        <taxon>Streptophyta</taxon>
        <taxon>Embryophyta</taxon>
        <taxon>Tracheophyta</taxon>
        <taxon>Spermatophyta</taxon>
        <taxon>Magnoliopsida</taxon>
        <taxon>Liliopsida</taxon>
        <taxon>Poales</taxon>
        <taxon>Cyperaceae</taxon>
        <taxon>Cyperoideae</taxon>
        <taxon>Cariceae</taxon>
        <taxon>Carex</taxon>
        <taxon>Carex subgen. Euthyceras</taxon>
    </lineage>
</organism>
<dbReference type="PANTHER" id="PTHR31988:SF19">
    <property type="entry name" value="9-O-ACETYL-N-ACETYLNEURAMINIC ACID DEACETYLASE-RELATED"/>
    <property type="match status" value="1"/>
</dbReference>
<evidence type="ECO:0000256" key="1">
    <source>
        <dbReference type="ARBA" id="ARBA00022801"/>
    </source>
</evidence>
<dbReference type="InterPro" id="IPR011009">
    <property type="entry name" value="Kinase-like_dom_sf"/>
</dbReference>
<dbReference type="InterPro" id="IPR052940">
    <property type="entry name" value="Carb_Esterase_6"/>
</dbReference>
<dbReference type="AlphaFoldDB" id="A0A833QKV9"/>
<dbReference type="SUPFAM" id="SSF56112">
    <property type="entry name" value="Protein kinase-like (PK-like)"/>
    <property type="match status" value="1"/>
</dbReference>
<dbReference type="InterPro" id="IPR036514">
    <property type="entry name" value="SGNH_hydro_sf"/>
</dbReference>
<dbReference type="PANTHER" id="PTHR31988">
    <property type="entry name" value="ESTERASE, PUTATIVE (DUF303)-RELATED"/>
    <property type="match status" value="1"/>
</dbReference>
<proteinExistence type="predicted"/>
<sequence>MKKQVFILAGQSNMSGRGGVQWYHGLYLWDDVVPDECAPSPSILRLSVDLNWEEARDPLHIDIESKSKTCGVGPGMSFANCLLKEIGCTSSNIGLVPCAVGGTAIKEWEKGSKLYNQMVQRAKAAAEIGDGGEIKAVLWYQGESDTDSDHASKVYEENLKKFIEDVRSDLGLPYLPFIQVALASGSERNIEKNLKIGEGGYGSLYKAVLHNTTVALKVLKNGSNQG</sequence>
<protein>
    <submittedName>
        <fullName evidence="4">Putative carbohydrate esterase</fullName>
    </submittedName>
</protein>
<evidence type="ECO:0000259" key="3">
    <source>
        <dbReference type="Pfam" id="PF03629"/>
    </source>
</evidence>
<accession>A0A833QKV9</accession>